<proteinExistence type="predicted"/>
<dbReference type="GO" id="GO:0031012">
    <property type="term" value="C:extracellular matrix"/>
    <property type="evidence" value="ECO:0007669"/>
    <property type="project" value="TreeGrafter"/>
</dbReference>
<feature type="coiled-coil region" evidence="1">
    <location>
        <begin position="7"/>
        <end position="37"/>
    </location>
</feature>
<protein>
    <submittedName>
        <fullName evidence="3">Collagen domain repeat protein</fullName>
    </submittedName>
</protein>
<feature type="compositionally biased region" description="Low complexity" evidence="2">
    <location>
        <begin position="176"/>
        <end position="190"/>
    </location>
</feature>
<feature type="region of interest" description="Disordered" evidence="2">
    <location>
        <begin position="72"/>
        <end position="113"/>
    </location>
</feature>
<dbReference type="KEGG" id="ccv:CCV52592_0025"/>
<dbReference type="PANTHER" id="PTHR24023:SF1082">
    <property type="entry name" value="COLLAGEN TRIPLE HELIX REPEAT"/>
    <property type="match status" value="1"/>
</dbReference>
<sequence length="366" mass="38793">MTNLYELKMGAEKLEALKVLLENLKELEAAITRLNLEELKGIKSAFDDKYNTFDKFVNSLDALRSELLDKVQAKGERGEKGDRGERGPAGPIGPKGDKGESGQKGDRGESFTVSAIGASSELTKYDAKEKGFSFLDTDKGLLYFKNSDASGDWSAPIAFGKGEKGDKGDTGPQGLQGERGPAGQQGAQGPRGERGETGPAGAQGLQGVPGVKGDTGAKGDAGERGPQGIQGPAGPKGDKGDPNPNAENSAKLGGKSAAEYALKNEIKDSMPVSAYVCFLGANGEIKKSKNISSIVRKRAGDYQINFIEPLDENYVCLISGTDKATLTDFPARNLLTYNKKTQSIDVIIKAFGTDTSDYYAINLVCY</sequence>
<keyword evidence="1" id="KW-0175">Coiled coil</keyword>
<accession>A7H0T6</accession>
<dbReference type="STRING" id="360105.CCV52592_0025"/>
<dbReference type="InterPro" id="IPR008160">
    <property type="entry name" value="Collagen"/>
</dbReference>
<keyword evidence="3" id="KW-0176">Collagen</keyword>
<dbReference type="HOGENOM" id="CLU_755831_0_0_7"/>
<evidence type="ECO:0000313" key="4">
    <source>
        <dbReference type="Proteomes" id="UP000006380"/>
    </source>
</evidence>
<feature type="region of interest" description="Disordered" evidence="2">
    <location>
        <begin position="152"/>
        <end position="251"/>
    </location>
</feature>
<dbReference type="EMBL" id="CP000767">
    <property type="protein sequence ID" value="EAU00336.1"/>
    <property type="molecule type" value="Genomic_DNA"/>
</dbReference>
<dbReference type="InterPro" id="IPR050149">
    <property type="entry name" value="Collagen_superfamily"/>
</dbReference>
<dbReference type="Pfam" id="PF01391">
    <property type="entry name" value="Collagen"/>
    <property type="match status" value="2"/>
</dbReference>
<dbReference type="PANTHER" id="PTHR24023">
    <property type="entry name" value="COLLAGEN ALPHA"/>
    <property type="match status" value="1"/>
</dbReference>
<gene>
    <name evidence="3" type="ORF">CCV52592_0025</name>
</gene>
<name>A7H0T6_CAMC5</name>
<reference evidence="3" key="1">
    <citation type="submission" date="2016-07" db="EMBL/GenBank/DDBJ databases">
        <title>Comparative genomics of the Campylobacter concisus group.</title>
        <authorList>
            <person name="Miller W.G."/>
            <person name="Yee E."/>
            <person name="Chapman M.H."/>
            <person name="Huynh S."/>
            <person name="Bono J.L."/>
            <person name="On S.L.W."/>
            <person name="StLeger J."/>
            <person name="Foster G."/>
            <person name="Parker C.T."/>
        </authorList>
    </citation>
    <scope>NUCLEOTIDE SEQUENCE</scope>
    <source>
        <strain evidence="3">525.92</strain>
    </source>
</reference>
<dbReference type="Proteomes" id="UP000006380">
    <property type="component" value="Chromosome"/>
</dbReference>
<dbReference type="AlphaFoldDB" id="A7H0T6"/>
<dbReference type="GO" id="GO:0030198">
    <property type="term" value="P:extracellular matrix organization"/>
    <property type="evidence" value="ECO:0007669"/>
    <property type="project" value="TreeGrafter"/>
</dbReference>
<organism evidence="3 4">
    <name type="scientific">Campylobacter curvus (strain 525.92)</name>
    <dbReference type="NCBI Taxonomy" id="360105"/>
    <lineage>
        <taxon>Bacteria</taxon>
        <taxon>Pseudomonadati</taxon>
        <taxon>Campylobacterota</taxon>
        <taxon>Epsilonproteobacteria</taxon>
        <taxon>Campylobacterales</taxon>
        <taxon>Campylobacteraceae</taxon>
        <taxon>Campylobacter</taxon>
    </lineage>
</organism>
<feature type="compositionally biased region" description="Basic and acidic residues" evidence="2">
    <location>
        <begin position="95"/>
        <end position="109"/>
    </location>
</feature>
<feature type="compositionally biased region" description="Basic and acidic residues" evidence="2">
    <location>
        <begin position="72"/>
        <end position="86"/>
    </location>
</feature>
<evidence type="ECO:0000313" key="3">
    <source>
        <dbReference type="EMBL" id="EAU00336.1"/>
    </source>
</evidence>
<evidence type="ECO:0000256" key="1">
    <source>
        <dbReference type="SAM" id="Coils"/>
    </source>
</evidence>
<keyword evidence="4" id="KW-1185">Reference proteome</keyword>
<dbReference type="GO" id="GO:0030020">
    <property type="term" value="F:extracellular matrix structural constituent conferring tensile strength"/>
    <property type="evidence" value="ECO:0007669"/>
    <property type="project" value="TreeGrafter"/>
</dbReference>
<evidence type="ECO:0000256" key="2">
    <source>
        <dbReference type="SAM" id="MobiDB-lite"/>
    </source>
</evidence>
<dbReference type="GO" id="GO:0005615">
    <property type="term" value="C:extracellular space"/>
    <property type="evidence" value="ECO:0007669"/>
    <property type="project" value="TreeGrafter"/>
</dbReference>